<dbReference type="InterPro" id="IPR015927">
    <property type="entry name" value="Peptidase_S24_S26A/B/C"/>
</dbReference>
<dbReference type="PROSITE" id="PS50943">
    <property type="entry name" value="HTH_CROC1"/>
    <property type="match status" value="1"/>
</dbReference>
<dbReference type="GO" id="GO:0006281">
    <property type="term" value="P:DNA repair"/>
    <property type="evidence" value="ECO:0007669"/>
    <property type="project" value="UniProtKB-KW"/>
</dbReference>
<dbReference type="InterPro" id="IPR036286">
    <property type="entry name" value="LexA/Signal_pep-like_sf"/>
</dbReference>
<comment type="caution">
    <text evidence="9">The sequence shown here is derived from an EMBL/GenBank/DDBJ whole genome shotgun (WGS) entry which is preliminary data.</text>
</comment>
<dbReference type="RefSeq" id="WP_134170204.1">
    <property type="nucleotide sequence ID" value="NZ_SODD01000028.1"/>
</dbReference>
<evidence type="ECO:0000256" key="5">
    <source>
        <dbReference type="ARBA" id="ARBA00023204"/>
    </source>
</evidence>
<dbReference type="GO" id="GO:0016787">
    <property type="term" value="F:hydrolase activity"/>
    <property type="evidence" value="ECO:0007669"/>
    <property type="project" value="UniProtKB-KW"/>
</dbReference>
<dbReference type="InterPro" id="IPR006197">
    <property type="entry name" value="Peptidase_S24_LexA"/>
</dbReference>
<dbReference type="CDD" id="cd00093">
    <property type="entry name" value="HTH_XRE"/>
    <property type="match status" value="1"/>
</dbReference>
<accession>A0A4R7ZFQ3</accession>
<evidence type="ECO:0000256" key="1">
    <source>
        <dbReference type="ARBA" id="ARBA00007484"/>
    </source>
</evidence>
<comment type="similarity">
    <text evidence="1 7">Belongs to the peptidase S24 family.</text>
</comment>
<dbReference type="InterPro" id="IPR010982">
    <property type="entry name" value="Lambda_DNA-bd_dom_sf"/>
</dbReference>
<dbReference type="AlphaFoldDB" id="A0A4R7ZFQ3"/>
<evidence type="ECO:0000313" key="9">
    <source>
        <dbReference type="EMBL" id="TDW16132.1"/>
    </source>
</evidence>
<evidence type="ECO:0000256" key="6">
    <source>
        <dbReference type="ARBA" id="ARBA00023236"/>
    </source>
</evidence>
<name>A0A4R7ZFQ3_9FIRM</name>
<evidence type="ECO:0000313" key="10">
    <source>
        <dbReference type="Proteomes" id="UP000294743"/>
    </source>
</evidence>
<evidence type="ECO:0000256" key="7">
    <source>
        <dbReference type="RuleBase" id="RU003991"/>
    </source>
</evidence>
<evidence type="ECO:0000259" key="8">
    <source>
        <dbReference type="PROSITE" id="PS50943"/>
    </source>
</evidence>
<keyword evidence="2" id="KW-0227">DNA damage</keyword>
<dbReference type="CDD" id="cd06529">
    <property type="entry name" value="S24_LexA-like"/>
    <property type="match status" value="1"/>
</dbReference>
<dbReference type="PANTHER" id="PTHR33516:SF2">
    <property type="entry name" value="LEXA REPRESSOR-RELATED"/>
    <property type="match status" value="1"/>
</dbReference>
<dbReference type="SUPFAM" id="SSF51306">
    <property type="entry name" value="LexA/Signal peptidase"/>
    <property type="match status" value="1"/>
</dbReference>
<reference evidence="9 10" key="1">
    <citation type="submission" date="2019-03" db="EMBL/GenBank/DDBJ databases">
        <title>Genomic Encyclopedia of Type Strains, Phase IV (KMG-IV): sequencing the most valuable type-strain genomes for metagenomic binning, comparative biology and taxonomic classification.</title>
        <authorList>
            <person name="Goeker M."/>
        </authorList>
    </citation>
    <scope>NUCLEOTIDE SEQUENCE [LARGE SCALE GENOMIC DNA]</scope>
    <source>
        <strain evidence="9 10">DSM 28867</strain>
    </source>
</reference>
<dbReference type="PANTHER" id="PTHR33516">
    <property type="entry name" value="LEXA REPRESSOR"/>
    <property type="match status" value="1"/>
</dbReference>
<organism evidence="9 10">
    <name type="scientific">Breznakia blatticola</name>
    <dbReference type="NCBI Taxonomy" id="1754012"/>
    <lineage>
        <taxon>Bacteria</taxon>
        <taxon>Bacillati</taxon>
        <taxon>Bacillota</taxon>
        <taxon>Erysipelotrichia</taxon>
        <taxon>Erysipelotrichales</taxon>
        <taxon>Erysipelotrichaceae</taxon>
        <taxon>Breznakia</taxon>
    </lineage>
</organism>
<evidence type="ECO:0000256" key="2">
    <source>
        <dbReference type="ARBA" id="ARBA00022763"/>
    </source>
</evidence>
<keyword evidence="4 7" id="KW-0068">Autocatalytic cleavage</keyword>
<dbReference type="SUPFAM" id="SSF47413">
    <property type="entry name" value="lambda repressor-like DNA-binding domains"/>
    <property type="match status" value="1"/>
</dbReference>
<dbReference type="EMBL" id="SODD01000028">
    <property type="protein sequence ID" value="TDW16132.1"/>
    <property type="molecule type" value="Genomic_DNA"/>
</dbReference>
<evidence type="ECO:0000256" key="4">
    <source>
        <dbReference type="ARBA" id="ARBA00022813"/>
    </source>
</evidence>
<feature type="domain" description="HTH cro/C1-type" evidence="8">
    <location>
        <begin position="6"/>
        <end position="61"/>
    </location>
</feature>
<keyword evidence="5" id="KW-0234">DNA repair</keyword>
<dbReference type="PRINTS" id="PR00726">
    <property type="entry name" value="LEXASERPTASE"/>
</dbReference>
<dbReference type="InterPro" id="IPR039418">
    <property type="entry name" value="LexA-like"/>
</dbReference>
<dbReference type="Pfam" id="PF00717">
    <property type="entry name" value="Peptidase_S24"/>
    <property type="match status" value="1"/>
</dbReference>
<protein>
    <submittedName>
        <fullName evidence="9">Repressor LexA</fullName>
    </submittedName>
</protein>
<dbReference type="GO" id="GO:0006355">
    <property type="term" value="P:regulation of DNA-templated transcription"/>
    <property type="evidence" value="ECO:0007669"/>
    <property type="project" value="InterPro"/>
</dbReference>
<evidence type="ECO:0000256" key="3">
    <source>
        <dbReference type="ARBA" id="ARBA00022801"/>
    </source>
</evidence>
<sequence>MNKDILKHQMEIIGISPKEIANHLDVGVSSVYRWLDGTTKSIPQEKQDRLAELLQLSSRALDDDAQNLLKPILGNVKAGYDLFAAEDLLGYEEVTEIESTKGDYYLKVQGDSMIGVGIFDGDLVYVKQCNEVENNKIAVVLVGEEVTIKKVIMKDDVLILEAANQTVANRFFNKNEIDILPVRIIGQVMHSKRNFS</sequence>
<keyword evidence="6" id="KW-0742">SOS response</keyword>
<dbReference type="Gene3D" id="2.10.109.10">
    <property type="entry name" value="Umud Fragment, subunit A"/>
    <property type="match status" value="1"/>
</dbReference>
<dbReference type="Proteomes" id="UP000294743">
    <property type="component" value="Unassembled WGS sequence"/>
</dbReference>
<keyword evidence="10" id="KW-1185">Reference proteome</keyword>
<keyword evidence="3 7" id="KW-0378">Hydrolase</keyword>
<dbReference type="InterPro" id="IPR050077">
    <property type="entry name" value="LexA_repressor"/>
</dbReference>
<dbReference type="GO" id="GO:0003677">
    <property type="term" value="F:DNA binding"/>
    <property type="evidence" value="ECO:0007669"/>
    <property type="project" value="InterPro"/>
</dbReference>
<gene>
    <name evidence="9" type="ORF">EDD63_12836</name>
</gene>
<dbReference type="GO" id="GO:0009432">
    <property type="term" value="P:SOS response"/>
    <property type="evidence" value="ECO:0007669"/>
    <property type="project" value="UniProtKB-KW"/>
</dbReference>
<dbReference type="InterPro" id="IPR001387">
    <property type="entry name" value="Cro/C1-type_HTH"/>
</dbReference>
<proteinExistence type="inferred from homology"/>
<dbReference type="OrthoDB" id="9802364at2"/>